<evidence type="ECO:0000256" key="5">
    <source>
        <dbReference type="ARBA" id="ARBA00022737"/>
    </source>
</evidence>
<evidence type="ECO:0000256" key="9">
    <source>
        <dbReference type="ARBA" id="ARBA00023180"/>
    </source>
</evidence>
<keyword evidence="6" id="KW-1133">Transmembrane helix</keyword>
<keyword evidence="4 10" id="KW-0732">Signal</keyword>
<dbReference type="EMBL" id="AP015044">
    <property type="protein sequence ID" value="BAU01894.1"/>
    <property type="molecule type" value="Genomic_DNA"/>
</dbReference>
<evidence type="ECO:0000256" key="3">
    <source>
        <dbReference type="ARBA" id="ARBA00022692"/>
    </source>
</evidence>
<feature type="domain" description="Leucine-rich repeat-containing N-terminal plant-type" evidence="11">
    <location>
        <begin position="38"/>
        <end position="75"/>
    </location>
</feature>
<keyword evidence="8" id="KW-0675">Receptor</keyword>
<keyword evidence="13" id="KW-1185">Reference proteome</keyword>
<dbReference type="Pfam" id="PF08263">
    <property type="entry name" value="LRRNT_2"/>
    <property type="match status" value="1"/>
</dbReference>
<dbReference type="InterPro" id="IPR032675">
    <property type="entry name" value="LRR_dom_sf"/>
</dbReference>
<evidence type="ECO:0000313" key="12">
    <source>
        <dbReference type="EMBL" id="BAU01894.1"/>
    </source>
</evidence>
<organism evidence="12 13">
    <name type="scientific">Vigna angularis var. angularis</name>
    <dbReference type="NCBI Taxonomy" id="157739"/>
    <lineage>
        <taxon>Eukaryota</taxon>
        <taxon>Viridiplantae</taxon>
        <taxon>Streptophyta</taxon>
        <taxon>Embryophyta</taxon>
        <taxon>Tracheophyta</taxon>
        <taxon>Spermatophyta</taxon>
        <taxon>Magnoliopsida</taxon>
        <taxon>eudicotyledons</taxon>
        <taxon>Gunneridae</taxon>
        <taxon>Pentapetalae</taxon>
        <taxon>rosids</taxon>
        <taxon>fabids</taxon>
        <taxon>Fabales</taxon>
        <taxon>Fabaceae</taxon>
        <taxon>Papilionoideae</taxon>
        <taxon>50 kb inversion clade</taxon>
        <taxon>NPAAA clade</taxon>
        <taxon>indigoferoid/millettioid clade</taxon>
        <taxon>Phaseoleae</taxon>
        <taxon>Vigna</taxon>
    </lineage>
</organism>
<feature type="chain" id="PRO_5006619020" description="Leucine-rich repeat-containing N-terminal plant-type domain-containing protein" evidence="10">
    <location>
        <begin position="31"/>
        <end position="152"/>
    </location>
</feature>
<dbReference type="PANTHER" id="PTHR48063:SF90">
    <property type="entry name" value="OS11G0565920 PROTEIN"/>
    <property type="match status" value="1"/>
</dbReference>
<evidence type="ECO:0000256" key="2">
    <source>
        <dbReference type="ARBA" id="ARBA00022614"/>
    </source>
</evidence>
<dbReference type="GO" id="GO:0016020">
    <property type="term" value="C:membrane"/>
    <property type="evidence" value="ECO:0007669"/>
    <property type="project" value="UniProtKB-SubCell"/>
</dbReference>
<accession>A0A0S3TA48</accession>
<feature type="signal peptide" evidence="10">
    <location>
        <begin position="1"/>
        <end position="30"/>
    </location>
</feature>
<dbReference type="PANTHER" id="PTHR48063">
    <property type="entry name" value="LRR RECEPTOR-LIKE KINASE"/>
    <property type="match status" value="1"/>
</dbReference>
<dbReference type="Gene3D" id="3.80.10.10">
    <property type="entry name" value="Ribonuclease Inhibitor"/>
    <property type="match status" value="1"/>
</dbReference>
<evidence type="ECO:0000256" key="1">
    <source>
        <dbReference type="ARBA" id="ARBA00004479"/>
    </source>
</evidence>
<gene>
    <name evidence="12" type="primary">Vigan.11G124200</name>
    <name evidence="12" type="ORF">VIGAN_11124200</name>
</gene>
<keyword evidence="3" id="KW-0812">Transmembrane</keyword>
<name>A0A0S3TA48_PHAAN</name>
<protein>
    <recommendedName>
        <fullName evidence="11">Leucine-rich repeat-containing N-terminal plant-type domain-containing protein</fullName>
    </recommendedName>
</protein>
<reference evidence="12 13" key="1">
    <citation type="journal article" date="2015" name="Sci. Rep.">
        <title>The power of single molecule real-time sequencing technology in the de novo assembly of a eukaryotic genome.</title>
        <authorList>
            <person name="Sakai H."/>
            <person name="Naito K."/>
            <person name="Ogiso-Tanaka E."/>
            <person name="Takahashi Y."/>
            <person name="Iseki K."/>
            <person name="Muto C."/>
            <person name="Satou K."/>
            <person name="Teruya K."/>
            <person name="Shiroma A."/>
            <person name="Shimoji M."/>
            <person name="Hirano T."/>
            <person name="Itoh T."/>
            <person name="Kaga A."/>
            <person name="Tomooka N."/>
        </authorList>
    </citation>
    <scope>NUCLEOTIDE SEQUENCE [LARGE SCALE GENOMIC DNA]</scope>
    <source>
        <strain evidence="13">cv. Shumari</strain>
    </source>
</reference>
<proteinExistence type="predicted"/>
<keyword evidence="5" id="KW-0677">Repeat</keyword>
<evidence type="ECO:0000256" key="6">
    <source>
        <dbReference type="ARBA" id="ARBA00022989"/>
    </source>
</evidence>
<keyword evidence="7" id="KW-0472">Membrane</keyword>
<evidence type="ECO:0000313" key="13">
    <source>
        <dbReference type="Proteomes" id="UP000291084"/>
    </source>
</evidence>
<keyword evidence="9" id="KW-0325">Glycoprotein</keyword>
<dbReference type="AlphaFoldDB" id="A0A0S3TA48"/>
<sequence>MISTEFSMMSPIYLKLIILMVCVAFQVVGGEHQIECLEREREALLRVKASLVDPNGMLSSWTTAHCCQWKLIRCNNLTGNIVSLDLHAPTVLKEIYHRKSEISPSWNILTSATTLLKEIYHPNSEIFQTYNSFTLRELTSTMGVSCCLISFL</sequence>
<comment type="subcellular location">
    <subcellularLocation>
        <location evidence="1">Membrane</location>
        <topology evidence="1">Single-pass type I membrane protein</topology>
    </subcellularLocation>
</comment>
<dbReference type="Proteomes" id="UP000291084">
    <property type="component" value="Chromosome 11"/>
</dbReference>
<dbReference type="InterPro" id="IPR013210">
    <property type="entry name" value="LRR_N_plant-typ"/>
</dbReference>
<keyword evidence="2" id="KW-0433">Leucine-rich repeat</keyword>
<evidence type="ECO:0000256" key="7">
    <source>
        <dbReference type="ARBA" id="ARBA00023136"/>
    </source>
</evidence>
<evidence type="ECO:0000256" key="10">
    <source>
        <dbReference type="SAM" id="SignalP"/>
    </source>
</evidence>
<evidence type="ECO:0000259" key="11">
    <source>
        <dbReference type="Pfam" id="PF08263"/>
    </source>
</evidence>
<evidence type="ECO:0000256" key="4">
    <source>
        <dbReference type="ARBA" id="ARBA00022729"/>
    </source>
</evidence>
<evidence type="ECO:0000256" key="8">
    <source>
        <dbReference type="ARBA" id="ARBA00023170"/>
    </source>
</evidence>
<dbReference type="InterPro" id="IPR046956">
    <property type="entry name" value="RLP23-like"/>
</dbReference>